<dbReference type="RefSeq" id="WP_130393999.1">
    <property type="nucleotide sequence ID" value="NZ_SGXM01000014.1"/>
</dbReference>
<dbReference type="GO" id="GO:0016491">
    <property type="term" value="F:oxidoreductase activity"/>
    <property type="evidence" value="ECO:0007669"/>
    <property type="project" value="InterPro"/>
</dbReference>
<dbReference type="AlphaFoldDB" id="A0A4V2FE97"/>
<dbReference type="Pfam" id="PF00941">
    <property type="entry name" value="FAD_binding_5"/>
    <property type="match status" value="1"/>
</dbReference>
<dbReference type="Gene3D" id="3.30.465.10">
    <property type="match status" value="1"/>
</dbReference>
<gene>
    <name evidence="2" type="ORF">EV147_5116</name>
</gene>
<feature type="domain" description="FAD-binding PCMH-type" evidence="1">
    <location>
        <begin position="1"/>
        <end position="166"/>
    </location>
</feature>
<dbReference type="InterPro" id="IPR005107">
    <property type="entry name" value="CO_DH_flav_C"/>
</dbReference>
<organism evidence="2 3">
    <name type="scientific">Cupriavidus agavae</name>
    <dbReference type="NCBI Taxonomy" id="1001822"/>
    <lineage>
        <taxon>Bacteria</taxon>
        <taxon>Pseudomonadati</taxon>
        <taxon>Pseudomonadota</taxon>
        <taxon>Betaproteobacteria</taxon>
        <taxon>Burkholderiales</taxon>
        <taxon>Burkholderiaceae</taxon>
        <taxon>Cupriavidus</taxon>
    </lineage>
</organism>
<reference evidence="2 3" key="1">
    <citation type="journal article" date="2015" name="Stand. Genomic Sci.">
        <title>Genomic Encyclopedia of Bacterial and Archaeal Type Strains, Phase III: the genomes of soil and plant-associated and newly described type strains.</title>
        <authorList>
            <person name="Whitman W.B."/>
            <person name="Woyke T."/>
            <person name="Klenk H.P."/>
            <person name="Zhou Y."/>
            <person name="Lilburn T.G."/>
            <person name="Beck B.J."/>
            <person name="De Vos P."/>
            <person name="Vandamme P."/>
            <person name="Eisen J.A."/>
            <person name="Garrity G."/>
            <person name="Hugenholtz P."/>
            <person name="Kyrpides N.C."/>
        </authorList>
    </citation>
    <scope>NUCLEOTIDE SEQUENCE [LARGE SCALE GENOMIC DNA]</scope>
    <source>
        <strain evidence="2 3">ASC-9842</strain>
    </source>
</reference>
<evidence type="ECO:0000259" key="1">
    <source>
        <dbReference type="PROSITE" id="PS51387"/>
    </source>
</evidence>
<dbReference type="InterPro" id="IPR016166">
    <property type="entry name" value="FAD-bd_PCMH"/>
</dbReference>
<name>A0A4V2FE97_9BURK</name>
<dbReference type="SUPFAM" id="SSF55447">
    <property type="entry name" value="CO dehydrogenase flavoprotein C-terminal domain-like"/>
    <property type="match status" value="1"/>
</dbReference>
<dbReference type="GO" id="GO:0071949">
    <property type="term" value="F:FAD binding"/>
    <property type="evidence" value="ECO:0007669"/>
    <property type="project" value="InterPro"/>
</dbReference>
<dbReference type="Gene3D" id="3.30.390.50">
    <property type="entry name" value="CO dehydrogenase flavoprotein, C-terminal domain"/>
    <property type="match status" value="1"/>
</dbReference>
<protein>
    <submittedName>
        <fullName evidence="2">CO/xanthine dehydrogenase FAD-binding subunit</fullName>
    </submittedName>
</protein>
<sequence>MNYLRPPTLETALAALAERPRRVVCGATDCYADPALVPAAHEWVDIGRIGALRGVSREGGVARIAAATTWDDITQCAWLPAALREAAAGVGSRQIRTQGTLGGNLCHASPLADGVPPLLALQAEVELASMRGERRLALGDFLRGRQQTALAADELLVAISFPLPAARDRTAFVRCTNRDGMALAVVSAAVHLRLADGGALARAAICVGGASAVPRRLHGLEAALTGLQPSAMAGIIAGAALPELSPIDDCRATATHRIDLARLAVTRAVRFCLEEFAHDAPAF</sequence>
<dbReference type="InterPro" id="IPR002346">
    <property type="entry name" value="Mopterin_DH_FAD-bd"/>
</dbReference>
<dbReference type="SMART" id="SM01092">
    <property type="entry name" value="CO_deh_flav_C"/>
    <property type="match status" value="1"/>
</dbReference>
<dbReference type="EMBL" id="SGXM01000014">
    <property type="protein sequence ID" value="RZT29019.1"/>
    <property type="molecule type" value="Genomic_DNA"/>
</dbReference>
<dbReference type="PANTHER" id="PTHR42659:SF9">
    <property type="entry name" value="XANTHINE DEHYDROGENASE FAD-BINDING SUBUNIT XDHB-RELATED"/>
    <property type="match status" value="1"/>
</dbReference>
<dbReference type="InterPro" id="IPR036318">
    <property type="entry name" value="FAD-bd_PCMH-like_sf"/>
</dbReference>
<evidence type="ECO:0000313" key="2">
    <source>
        <dbReference type="EMBL" id="RZT29019.1"/>
    </source>
</evidence>
<accession>A0A4V2FE97</accession>
<dbReference type="Pfam" id="PF03450">
    <property type="entry name" value="CO_deh_flav_C"/>
    <property type="match status" value="1"/>
</dbReference>
<dbReference type="PANTHER" id="PTHR42659">
    <property type="entry name" value="XANTHINE DEHYDROGENASE SUBUNIT C-RELATED"/>
    <property type="match status" value="1"/>
</dbReference>
<dbReference type="Proteomes" id="UP000291078">
    <property type="component" value="Unassembled WGS sequence"/>
</dbReference>
<dbReference type="SUPFAM" id="SSF56176">
    <property type="entry name" value="FAD-binding/transporter-associated domain-like"/>
    <property type="match status" value="1"/>
</dbReference>
<keyword evidence="3" id="KW-1185">Reference proteome</keyword>
<comment type="caution">
    <text evidence="2">The sequence shown here is derived from an EMBL/GenBank/DDBJ whole genome shotgun (WGS) entry which is preliminary data.</text>
</comment>
<dbReference type="InterPro" id="IPR036683">
    <property type="entry name" value="CO_DH_flav_C_dom_sf"/>
</dbReference>
<dbReference type="OrthoDB" id="9793944at2"/>
<dbReference type="InterPro" id="IPR016169">
    <property type="entry name" value="FAD-bd_PCMH_sub2"/>
</dbReference>
<dbReference type="PROSITE" id="PS51387">
    <property type="entry name" value="FAD_PCMH"/>
    <property type="match status" value="1"/>
</dbReference>
<proteinExistence type="predicted"/>
<dbReference type="InterPro" id="IPR051312">
    <property type="entry name" value="Diverse_Substr_Oxidored"/>
</dbReference>
<evidence type="ECO:0000313" key="3">
    <source>
        <dbReference type="Proteomes" id="UP000291078"/>
    </source>
</evidence>